<name>A0A4R6RQ76_9BURK</name>
<gene>
    <name evidence="4" type="primary">cyaY</name>
    <name evidence="5" type="ORF">EV672_101452</name>
</gene>
<comment type="caution">
    <text evidence="5">The sequence shown here is derived from an EMBL/GenBank/DDBJ whole genome shotgun (WGS) entry which is preliminary data.</text>
</comment>
<dbReference type="NCBIfam" id="TIGR03421">
    <property type="entry name" value="FeS_CyaY"/>
    <property type="match status" value="1"/>
</dbReference>
<dbReference type="Pfam" id="PF01491">
    <property type="entry name" value="Frataxin_Cyay"/>
    <property type="match status" value="1"/>
</dbReference>
<dbReference type="PANTHER" id="PTHR16821:SF2">
    <property type="entry name" value="FRATAXIN, MITOCHONDRIAL"/>
    <property type="match status" value="1"/>
</dbReference>
<keyword evidence="3 4" id="KW-0408">Iron</keyword>
<keyword evidence="2 4" id="KW-0479">Metal-binding</keyword>
<dbReference type="GO" id="GO:0008199">
    <property type="term" value="F:ferric iron binding"/>
    <property type="evidence" value="ECO:0007669"/>
    <property type="project" value="InterPro"/>
</dbReference>
<sequence>MPIPATPAETGAVSPSVATLSDVQYHEAVQAALSRIERTVDRWLEDDVIDIDGARTGNMLTLSLPDRSQLIVNAQPPLQELWLAARRGGFHFKLDATGAWRDSRSGQEFFALLSECASEQSRVTLQF</sequence>
<dbReference type="InterPro" id="IPR020895">
    <property type="entry name" value="Frataxin_CS"/>
</dbReference>
<accession>A0A4R6RQ76</accession>
<dbReference type="GO" id="GO:0008198">
    <property type="term" value="F:ferrous iron binding"/>
    <property type="evidence" value="ECO:0007669"/>
    <property type="project" value="TreeGrafter"/>
</dbReference>
<reference evidence="5 6" key="1">
    <citation type="submission" date="2019-03" db="EMBL/GenBank/DDBJ databases">
        <title>Genomic Encyclopedia of Type Strains, Phase IV (KMG-IV): sequencing the most valuable type-strain genomes for metagenomic binning, comparative biology and taxonomic classification.</title>
        <authorList>
            <person name="Goeker M."/>
        </authorList>
    </citation>
    <scope>NUCLEOTIDE SEQUENCE [LARGE SCALE GENOMIC DNA]</scope>
    <source>
        <strain evidence="5 6">DSM 11901</strain>
    </source>
</reference>
<dbReference type="PROSITE" id="PS50810">
    <property type="entry name" value="FRATAXIN_2"/>
    <property type="match status" value="1"/>
</dbReference>
<evidence type="ECO:0000256" key="3">
    <source>
        <dbReference type="ARBA" id="ARBA00023004"/>
    </source>
</evidence>
<dbReference type="HAMAP" id="MF_00142">
    <property type="entry name" value="CyaY"/>
    <property type="match status" value="1"/>
</dbReference>
<dbReference type="GO" id="GO:0005829">
    <property type="term" value="C:cytosol"/>
    <property type="evidence" value="ECO:0007669"/>
    <property type="project" value="TreeGrafter"/>
</dbReference>
<evidence type="ECO:0000313" key="5">
    <source>
        <dbReference type="EMBL" id="TDP88307.1"/>
    </source>
</evidence>
<comment type="similarity">
    <text evidence="1 4">Belongs to the frataxin family.</text>
</comment>
<dbReference type="Proteomes" id="UP000294593">
    <property type="component" value="Unassembled WGS sequence"/>
</dbReference>
<dbReference type="InterPro" id="IPR047584">
    <property type="entry name" value="CyaY"/>
</dbReference>
<dbReference type="OrthoDB" id="285675at2"/>
<dbReference type="Gene3D" id="3.30.920.10">
    <property type="entry name" value="Frataxin/CyaY"/>
    <property type="match status" value="1"/>
</dbReference>
<dbReference type="SMART" id="SM01219">
    <property type="entry name" value="Frataxin_Cyay"/>
    <property type="match status" value="1"/>
</dbReference>
<dbReference type="RefSeq" id="WP_133605932.1">
    <property type="nucleotide sequence ID" value="NZ_SNXW01000001.1"/>
</dbReference>
<evidence type="ECO:0000256" key="2">
    <source>
        <dbReference type="ARBA" id="ARBA00022723"/>
    </source>
</evidence>
<dbReference type="AlphaFoldDB" id="A0A4R6RQ76"/>
<dbReference type="PANTHER" id="PTHR16821">
    <property type="entry name" value="FRATAXIN"/>
    <property type="match status" value="1"/>
</dbReference>
<evidence type="ECO:0000256" key="4">
    <source>
        <dbReference type="HAMAP-Rule" id="MF_00142"/>
    </source>
</evidence>
<evidence type="ECO:0000256" key="1">
    <source>
        <dbReference type="ARBA" id="ARBA00008183"/>
    </source>
</evidence>
<dbReference type="SUPFAM" id="SSF55387">
    <property type="entry name" value="Frataxin/Nqo15-like"/>
    <property type="match status" value="1"/>
</dbReference>
<comment type="function">
    <text evidence="4">Involved in iron-sulfur (Fe-S) cluster assembly. May act as a regulator of Fe-S biogenesis.</text>
</comment>
<proteinExistence type="inferred from homology"/>
<organism evidence="5 6">
    <name type="scientific">Aquabacterium commune</name>
    <dbReference type="NCBI Taxonomy" id="70586"/>
    <lineage>
        <taxon>Bacteria</taxon>
        <taxon>Pseudomonadati</taxon>
        <taxon>Pseudomonadota</taxon>
        <taxon>Betaproteobacteria</taxon>
        <taxon>Burkholderiales</taxon>
        <taxon>Aquabacterium</taxon>
    </lineage>
</organism>
<dbReference type="GO" id="GO:0016226">
    <property type="term" value="P:iron-sulfur cluster assembly"/>
    <property type="evidence" value="ECO:0007669"/>
    <property type="project" value="UniProtKB-UniRule"/>
</dbReference>
<evidence type="ECO:0000313" key="6">
    <source>
        <dbReference type="Proteomes" id="UP000294593"/>
    </source>
</evidence>
<dbReference type="InterPro" id="IPR036524">
    <property type="entry name" value="Frataxin/CyaY_sf"/>
</dbReference>
<keyword evidence="6" id="KW-1185">Reference proteome</keyword>
<protein>
    <recommendedName>
        <fullName evidence="4">Iron-sulfur cluster assembly protein CyaY</fullName>
    </recommendedName>
</protein>
<dbReference type="PROSITE" id="PS01344">
    <property type="entry name" value="FRATAXIN_1"/>
    <property type="match status" value="1"/>
</dbReference>
<dbReference type="InterPro" id="IPR002908">
    <property type="entry name" value="Frataxin/CyaY"/>
</dbReference>
<dbReference type="EMBL" id="SNXW01000001">
    <property type="protein sequence ID" value="TDP88307.1"/>
    <property type="molecule type" value="Genomic_DNA"/>
</dbReference>